<gene>
    <name evidence="1" type="ORF">COW99_00080</name>
</gene>
<evidence type="ECO:0000313" key="2">
    <source>
        <dbReference type="Proteomes" id="UP000231246"/>
    </source>
</evidence>
<evidence type="ECO:0000313" key="1">
    <source>
        <dbReference type="EMBL" id="PIP62192.1"/>
    </source>
</evidence>
<proteinExistence type="predicted"/>
<reference evidence="1 2" key="1">
    <citation type="submission" date="2017-09" db="EMBL/GenBank/DDBJ databases">
        <title>Depth-based differentiation of microbial function through sediment-hosted aquifers and enrichment of novel symbionts in the deep terrestrial subsurface.</title>
        <authorList>
            <person name="Probst A.J."/>
            <person name="Ladd B."/>
            <person name="Jarett J.K."/>
            <person name="Geller-Mcgrath D.E."/>
            <person name="Sieber C.M."/>
            <person name="Emerson J.B."/>
            <person name="Anantharaman K."/>
            <person name="Thomas B.C."/>
            <person name="Malmstrom R."/>
            <person name="Stieglmeier M."/>
            <person name="Klingl A."/>
            <person name="Woyke T."/>
            <person name="Ryan C.M."/>
            <person name="Banfield J.F."/>
        </authorList>
    </citation>
    <scope>NUCLEOTIDE SEQUENCE [LARGE SCALE GENOMIC DNA]</scope>
    <source>
        <strain evidence="1">CG22_combo_CG10-13_8_21_14_all_38_20</strain>
    </source>
</reference>
<comment type="caution">
    <text evidence="1">The sequence shown here is derived from an EMBL/GenBank/DDBJ whole genome shotgun (WGS) entry which is preliminary data.</text>
</comment>
<name>A0A2H0BX00_9BACT</name>
<dbReference type="Proteomes" id="UP000231246">
    <property type="component" value="Unassembled WGS sequence"/>
</dbReference>
<sequence>MIKALETFEHAELPDKSTKKDALLPRQSIWLERWYEFGRIDWVGELEYPEWTNKEVNRFLQA</sequence>
<dbReference type="AlphaFoldDB" id="A0A2H0BX00"/>
<accession>A0A2H0BX00</accession>
<protein>
    <submittedName>
        <fullName evidence="1">Uncharacterized protein</fullName>
    </submittedName>
</protein>
<dbReference type="EMBL" id="PCTA01000002">
    <property type="protein sequence ID" value="PIP62192.1"/>
    <property type="molecule type" value="Genomic_DNA"/>
</dbReference>
<organism evidence="1 2">
    <name type="scientific">Candidatus Roizmanbacteria bacterium CG22_combo_CG10-13_8_21_14_all_38_20</name>
    <dbReference type="NCBI Taxonomy" id="1974862"/>
    <lineage>
        <taxon>Bacteria</taxon>
        <taxon>Candidatus Roizmaniibacteriota</taxon>
    </lineage>
</organism>